<comment type="caution">
    <text evidence="2">The sequence shown here is derived from an EMBL/GenBank/DDBJ whole genome shotgun (WGS) entry which is preliminary data.</text>
</comment>
<sequence>MCSAHEYSKCARHDTKVGRSNVHRRERREGRGASTGVRGTSDTVTKLFLVTGIRRRAKIACDPQTMNPFGASAQSEI</sequence>
<evidence type="ECO:0000313" key="2">
    <source>
        <dbReference type="EMBL" id="KAJ3663928.1"/>
    </source>
</evidence>
<evidence type="ECO:0000313" key="3">
    <source>
        <dbReference type="Proteomes" id="UP001168821"/>
    </source>
</evidence>
<name>A0AA38IU47_9CUCU</name>
<protein>
    <submittedName>
        <fullName evidence="2">Uncharacterized protein</fullName>
    </submittedName>
</protein>
<organism evidence="2 3">
    <name type="scientific">Zophobas morio</name>
    <dbReference type="NCBI Taxonomy" id="2755281"/>
    <lineage>
        <taxon>Eukaryota</taxon>
        <taxon>Metazoa</taxon>
        <taxon>Ecdysozoa</taxon>
        <taxon>Arthropoda</taxon>
        <taxon>Hexapoda</taxon>
        <taxon>Insecta</taxon>
        <taxon>Pterygota</taxon>
        <taxon>Neoptera</taxon>
        <taxon>Endopterygota</taxon>
        <taxon>Coleoptera</taxon>
        <taxon>Polyphaga</taxon>
        <taxon>Cucujiformia</taxon>
        <taxon>Tenebrionidae</taxon>
        <taxon>Zophobas</taxon>
    </lineage>
</organism>
<dbReference type="EMBL" id="JALNTZ010000002">
    <property type="protein sequence ID" value="KAJ3663928.1"/>
    <property type="molecule type" value="Genomic_DNA"/>
</dbReference>
<evidence type="ECO:0000256" key="1">
    <source>
        <dbReference type="SAM" id="MobiDB-lite"/>
    </source>
</evidence>
<accession>A0AA38IU47</accession>
<proteinExistence type="predicted"/>
<feature type="region of interest" description="Disordered" evidence="1">
    <location>
        <begin position="1"/>
        <end position="39"/>
    </location>
</feature>
<keyword evidence="3" id="KW-1185">Reference proteome</keyword>
<dbReference type="Proteomes" id="UP001168821">
    <property type="component" value="Unassembled WGS sequence"/>
</dbReference>
<dbReference type="AlphaFoldDB" id="A0AA38IU47"/>
<gene>
    <name evidence="2" type="ORF">Zmor_008143</name>
</gene>
<reference evidence="2" key="1">
    <citation type="journal article" date="2023" name="G3 (Bethesda)">
        <title>Whole genome assemblies of Zophobas morio and Tenebrio molitor.</title>
        <authorList>
            <person name="Kaur S."/>
            <person name="Stinson S.A."/>
            <person name="diCenzo G.C."/>
        </authorList>
    </citation>
    <scope>NUCLEOTIDE SEQUENCE</scope>
    <source>
        <strain evidence="2">QUZm001</strain>
    </source>
</reference>
<feature type="compositionally biased region" description="Basic and acidic residues" evidence="1">
    <location>
        <begin position="1"/>
        <end position="17"/>
    </location>
</feature>